<reference evidence="3" key="1">
    <citation type="journal article" date="2015" name="Nature">
        <title>Complex archaea that bridge the gap between prokaryotes and eukaryotes.</title>
        <authorList>
            <person name="Spang A."/>
            <person name="Saw J.H."/>
            <person name="Jorgensen S.L."/>
            <person name="Zaremba-Niedzwiedzka K."/>
            <person name="Martijn J."/>
            <person name="Lind A.E."/>
            <person name="van Eijk R."/>
            <person name="Schleper C."/>
            <person name="Guy L."/>
            <person name="Ettema T.J."/>
        </authorList>
    </citation>
    <scope>NUCLEOTIDE SEQUENCE</scope>
</reference>
<evidence type="ECO:0000259" key="2">
    <source>
        <dbReference type="Pfam" id="PF02754"/>
    </source>
</evidence>
<name>A0A0F8ZM63_9ZZZZ</name>
<dbReference type="PANTHER" id="PTHR42947">
    <property type="entry name" value="COB--COM HETERODISULFIDE REDUCTASE SUBUNIT B 1"/>
    <property type="match status" value="1"/>
</dbReference>
<feature type="non-terminal residue" evidence="3">
    <location>
        <position position="1"/>
    </location>
</feature>
<evidence type="ECO:0000313" key="3">
    <source>
        <dbReference type="EMBL" id="KKK67484.1"/>
    </source>
</evidence>
<dbReference type="AlphaFoldDB" id="A0A0F8ZM63"/>
<feature type="domain" description="Cysteine-rich" evidence="2">
    <location>
        <begin position="53"/>
        <end position="143"/>
    </location>
</feature>
<organism evidence="3">
    <name type="scientific">marine sediment metagenome</name>
    <dbReference type="NCBI Taxonomy" id="412755"/>
    <lineage>
        <taxon>unclassified sequences</taxon>
        <taxon>metagenomes</taxon>
        <taxon>ecological metagenomes</taxon>
    </lineage>
</organism>
<dbReference type="InterPro" id="IPR051278">
    <property type="entry name" value="HdrB/HdrD_reductase"/>
</dbReference>
<gene>
    <name evidence="3" type="ORF">LCGC14_2953620</name>
</gene>
<comment type="caution">
    <text evidence="3">The sequence shown here is derived from an EMBL/GenBank/DDBJ whole genome shotgun (WGS) entry which is preliminary data.</text>
</comment>
<proteinExistence type="predicted"/>
<dbReference type="EMBL" id="LAZR01059588">
    <property type="protein sequence ID" value="KKK67484.1"/>
    <property type="molecule type" value="Genomic_DNA"/>
</dbReference>
<dbReference type="InterPro" id="IPR004017">
    <property type="entry name" value="Cys_rich_dom"/>
</dbReference>
<evidence type="ECO:0000256" key="1">
    <source>
        <dbReference type="ARBA" id="ARBA00023002"/>
    </source>
</evidence>
<dbReference type="GO" id="GO:0016491">
    <property type="term" value="F:oxidoreductase activity"/>
    <property type="evidence" value="ECO:0007669"/>
    <property type="project" value="UniProtKB-KW"/>
</dbReference>
<dbReference type="Pfam" id="PF02754">
    <property type="entry name" value="CCG"/>
    <property type="match status" value="1"/>
</dbReference>
<dbReference type="PANTHER" id="PTHR42947:SF1">
    <property type="entry name" value="COB--COM HETERODISULFIDE REDUCTASE SUBUNIT B 1"/>
    <property type="match status" value="1"/>
</dbReference>
<accession>A0A0F8ZM63</accession>
<sequence>PSLRRRINHTLKKIGLQYSPGLMVEHFARFIFEKIGLDRLTSRVTDTWKGLPVALHHGCHFLRPSHIIDFDDPENPTKLEQLISGLGAEVVDYPRKMLCCGFPIQTTDTDLSLRLVYEKLKLMKTYGARAVIVLCPSCYLQFDLMQRSIERKFEVSFRLPVFYLTEFIGLAFGLAPSDLCLNFHRVEALSIVREIFPIKI</sequence>
<protein>
    <recommendedName>
        <fullName evidence="2">Cysteine-rich domain-containing protein</fullName>
    </recommendedName>
</protein>
<keyword evidence="1" id="KW-0560">Oxidoreductase</keyword>